<dbReference type="Gene3D" id="3.40.50.1820">
    <property type="entry name" value="alpha/beta hydrolase"/>
    <property type="match status" value="2"/>
</dbReference>
<protein>
    <recommendedName>
        <fullName evidence="1">AB hydrolase-1 domain-containing protein</fullName>
    </recommendedName>
</protein>
<proteinExistence type="predicted"/>
<dbReference type="InterPro" id="IPR029058">
    <property type="entry name" value="AB_hydrolase_fold"/>
</dbReference>
<name>A0ABQ8DVU7_BRANA</name>
<sequence length="517" mass="58204">MDRQKRIVLIHGLCHGAWSWYKVKPHLEAAGLCVTAVDLASSGINMTRLEEIQTLEDYCKPLLEFLSSLCSDDEKVILVAHSMGGICAALAADIFPCKIAAIAFLTGFMPDTRNPPAYVYEKFLKSIPREEWLDTVLGKYGKPDCPLDFALLGPKFMAKKVYQLSPRKDLELAKMLLRANPFVTNNLAGTRSFSEERYGSITRIYIISGESNIVREDYQRWMIRNFQPKEVMEIKDADHMAMFSKPHEMLKVKKEMEKENQKRFVLVHGLCHGAWTWYKLKTQLEAAGHCVTAVDLAASGINMTRLDEIQTLVDYSKPLLDILSSLGSDEDKVILVAHSMGGIPVALAADIFPSKISAIVFVTSFMPDTRNPPAYVLENLSSTSQMDWLDTVTGFYGTPDRPLRFSLAGPKSMAKYAYQLSPLEDLVLATMLVRVNPVVTNNLAGTKSFSEERYGSVTRIYIICGEDNMIPEDYQRWMISNFPVKEVMEIKDADHMAMFSKPQELCARLVEIANKYA</sequence>
<dbReference type="Pfam" id="PF12697">
    <property type="entry name" value="Abhydrolase_6"/>
    <property type="match status" value="2"/>
</dbReference>
<dbReference type="PANTHER" id="PTHR10992:SF1082">
    <property type="entry name" value="AB HYDROLASE-1 DOMAIN-CONTAINING PROTEIN"/>
    <property type="match status" value="1"/>
</dbReference>
<comment type="caution">
    <text evidence="2">The sequence shown here is derived from an EMBL/GenBank/DDBJ whole genome shotgun (WGS) entry which is preliminary data.</text>
</comment>
<evidence type="ECO:0000313" key="3">
    <source>
        <dbReference type="Proteomes" id="UP000824890"/>
    </source>
</evidence>
<dbReference type="Proteomes" id="UP000824890">
    <property type="component" value="Unassembled WGS sequence"/>
</dbReference>
<feature type="domain" description="AB hydrolase-1" evidence="1">
    <location>
        <begin position="7"/>
        <end position="250"/>
    </location>
</feature>
<dbReference type="InterPro" id="IPR045889">
    <property type="entry name" value="MES/HNL"/>
</dbReference>
<gene>
    <name evidence="2" type="ORF">HID58_010480</name>
</gene>
<dbReference type="InterPro" id="IPR000073">
    <property type="entry name" value="AB_hydrolase_1"/>
</dbReference>
<keyword evidence="3" id="KW-1185">Reference proteome</keyword>
<reference evidence="2 3" key="1">
    <citation type="submission" date="2021-05" db="EMBL/GenBank/DDBJ databases">
        <title>Genome Assembly of Synthetic Allotetraploid Brassica napus Reveals Homoeologous Exchanges between Subgenomes.</title>
        <authorList>
            <person name="Davis J.T."/>
        </authorList>
    </citation>
    <scope>NUCLEOTIDE SEQUENCE [LARGE SCALE GENOMIC DNA]</scope>
    <source>
        <strain evidence="3">cv. Da-Ae</strain>
        <tissue evidence="2">Seedling</tissue>
    </source>
</reference>
<dbReference type="SUPFAM" id="SSF53474">
    <property type="entry name" value="alpha/beta-Hydrolases"/>
    <property type="match status" value="2"/>
</dbReference>
<feature type="domain" description="AB hydrolase-1" evidence="1">
    <location>
        <begin position="264"/>
        <end position="507"/>
    </location>
</feature>
<dbReference type="EMBL" id="JAGKQM010000003">
    <property type="protein sequence ID" value="KAH0933363.1"/>
    <property type="molecule type" value="Genomic_DNA"/>
</dbReference>
<organism evidence="2 3">
    <name type="scientific">Brassica napus</name>
    <name type="common">Rape</name>
    <dbReference type="NCBI Taxonomy" id="3708"/>
    <lineage>
        <taxon>Eukaryota</taxon>
        <taxon>Viridiplantae</taxon>
        <taxon>Streptophyta</taxon>
        <taxon>Embryophyta</taxon>
        <taxon>Tracheophyta</taxon>
        <taxon>Spermatophyta</taxon>
        <taxon>Magnoliopsida</taxon>
        <taxon>eudicotyledons</taxon>
        <taxon>Gunneridae</taxon>
        <taxon>Pentapetalae</taxon>
        <taxon>rosids</taxon>
        <taxon>malvids</taxon>
        <taxon>Brassicales</taxon>
        <taxon>Brassicaceae</taxon>
        <taxon>Brassiceae</taxon>
        <taxon>Brassica</taxon>
    </lineage>
</organism>
<evidence type="ECO:0000259" key="1">
    <source>
        <dbReference type="Pfam" id="PF12697"/>
    </source>
</evidence>
<evidence type="ECO:0000313" key="2">
    <source>
        <dbReference type="EMBL" id="KAH0933363.1"/>
    </source>
</evidence>
<dbReference type="PANTHER" id="PTHR10992">
    <property type="entry name" value="METHYLESTERASE FAMILY MEMBER"/>
    <property type="match status" value="1"/>
</dbReference>
<accession>A0ABQ8DVU7</accession>